<dbReference type="Gene3D" id="3.30.465.10">
    <property type="match status" value="1"/>
</dbReference>
<dbReference type="InterPro" id="IPR011601">
    <property type="entry name" value="MurB_C"/>
</dbReference>
<reference evidence="18 19" key="1">
    <citation type="journal article" date="2016" name="Nat. Commun.">
        <title>Thousands of microbial genomes shed light on interconnected biogeochemical processes in an aquifer system.</title>
        <authorList>
            <person name="Anantharaman K."/>
            <person name="Brown C.T."/>
            <person name="Hug L.A."/>
            <person name="Sharon I."/>
            <person name="Castelle C.J."/>
            <person name="Probst A.J."/>
            <person name="Thomas B.C."/>
            <person name="Singh A."/>
            <person name="Wilkins M.J."/>
            <person name="Karaoz U."/>
            <person name="Brodie E.L."/>
            <person name="Williams K.H."/>
            <person name="Hubbard S.S."/>
            <person name="Banfield J.F."/>
        </authorList>
    </citation>
    <scope>NUCLEOTIDE SEQUENCE [LARGE SCALE GENOMIC DNA]</scope>
</reference>
<dbReference type="PANTHER" id="PTHR21071">
    <property type="entry name" value="UDP-N-ACETYLENOLPYRUVOYLGLUCOSAMINE REDUCTASE"/>
    <property type="match status" value="1"/>
</dbReference>
<keyword evidence="7 16" id="KW-0285">Flavoprotein</keyword>
<dbReference type="UniPathway" id="UPA00219"/>
<comment type="caution">
    <text evidence="16">Lacks conserved residue(s) required for the propagation of feature annotation.</text>
</comment>
<comment type="cofactor">
    <cofactor evidence="1 16">
        <name>FAD</name>
        <dbReference type="ChEBI" id="CHEBI:57692"/>
    </cofactor>
</comment>
<sequence length="355" mass="38893">MTIQENVPLAPLTTFNIGGSARYFMRAKNVADVEEALQFAASKGIPFFVLGGGSNILVADEGFAGLVVQIESFDREYTNDEERVLVTAGAGVIWDELARETVEKDLAGLECMSGVPGTVGGAIVENIGCYGAQVSDTFANALVLDTQNLTQGVRAFTKEECMFSYHGSIFNKNPGRYIIFNASFTLVPHGKPQVNYTDHRFAFVTQDEPSLASVRESILTIREQKGVSQGAFKSAGSFFSTLYLGVAEYKELERRARALNPELESRLRPWAWEQSDGSYKVAAGFLLEFTEYSKGYVRGGVGVSPKHQLSLINVGGARAREVADLAHDMQTAVEQIFSIHLEREVEYVGAVEKEK</sequence>
<feature type="domain" description="FAD-binding PCMH-type" evidence="17">
    <location>
        <begin position="16"/>
        <end position="189"/>
    </location>
</feature>
<dbReference type="InterPro" id="IPR003170">
    <property type="entry name" value="MurB"/>
</dbReference>
<accession>A0A1F6CGY9</accession>
<comment type="subcellular location">
    <subcellularLocation>
        <location evidence="3 16">Cytoplasm</location>
    </subcellularLocation>
</comment>
<comment type="caution">
    <text evidence="18">The sequence shown here is derived from an EMBL/GenBank/DDBJ whole genome shotgun (WGS) entry which is preliminary data.</text>
</comment>
<dbReference type="GO" id="GO:0071555">
    <property type="term" value="P:cell wall organization"/>
    <property type="evidence" value="ECO:0007669"/>
    <property type="project" value="UniProtKB-KW"/>
</dbReference>
<organism evidence="18 19">
    <name type="scientific">Candidatus Kaiserbacteria bacterium RIFCSPHIGHO2_01_FULL_53_31</name>
    <dbReference type="NCBI Taxonomy" id="1798481"/>
    <lineage>
        <taxon>Bacteria</taxon>
        <taxon>Candidatus Kaiseribacteriota</taxon>
    </lineage>
</organism>
<dbReference type="GO" id="GO:0051301">
    <property type="term" value="P:cell division"/>
    <property type="evidence" value="ECO:0007669"/>
    <property type="project" value="UniProtKB-KW"/>
</dbReference>
<keyword evidence="5 16" id="KW-0963">Cytoplasm</keyword>
<comment type="pathway">
    <text evidence="4 16">Cell wall biogenesis; peptidoglycan biosynthesis.</text>
</comment>
<evidence type="ECO:0000256" key="6">
    <source>
        <dbReference type="ARBA" id="ARBA00022618"/>
    </source>
</evidence>
<gene>
    <name evidence="16" type="primary">murB</name>
    <name evidence="18" type="ORF">A2678_01445</name>
</gene>
<dbReference type="EC" id="1.3.1.98" evidence="16"/>
<keyword evidence="13 16" id="KW-0131">Cell cycle</keyword>
<dbReference type="NCBIfam" id="TIGR00179">
    <property type="entry name" value="murB"/>
    <property type="match status" value="1"/>
</dbReference>
<evidence type="ECO:0000313" key="19">
    <source>
        <dbReference type="Proteomes" id="UP000178815"/>
    </source>
</evidence>
<keyword evidence="14 16" id="KW-0961">Cell wall biogenesis/degradation</keyword>
<evidence type="ECO:0000256" key="16">
    <source>
        <dbReference type="HAMAP-Rule" id="MF_00037"/>
    </source>
</evidence>
<dbReference type="InterPro" id="IPR016169">
    <property type="entry name" value="FAD-bd_PCMH_sub2"/>
</dbReference>
<comment type="function">
    <text evidence="2 16">Cell wall formation.</text>
</comment>
<dbReference type="AlphaFoldDB" id="A0A1F6CGY9"/>
<dbReference type="SUPFAM" id="SSF56194">
    <property type="entry name" value="Uridine diphospho-N-Acetylenolpyruvylglucosamine reductase, MurB, C-terminal domain"/>
    <property type="match status" value="1"/>
</dbReference>
<dbReference type="GO" id="GO:0005829">
    <property type="term" value="C:cytosol"/>
    <property type="evidence" value="ECO:0007669"/>
    <property type="project" value="TreeGrafter"/>
</dbReference>
<evidence type="ECO:0000256" key="2">
    <source>
        <dbReference type="ARBA" id="ARBA00003921"/>
    </source>
</evidence>
<evidence type="ECO:0000256" key="4">
    <source>
        <dbReference type="ARBA" id="ARBA00004752"/>
    </source>
</evidence>
<evidence type="ECO:0000256" key="3">
    <source>
        <dbReference type="ARBA" id="ARBA00004496"/>
    </source>
</evidence>
<dbReference type="GO" id="GO:0071949">
    <property type="term" value="F:FAD binding"/>
    <property type="evidence" value="ECO:0007669"/>
    <property type="project" value="InterPro"/>
</dbReference>
<evidence type="ECO:0000313" key="18">
    <source>
        <dbReference type="EMBL" id="OGG48230.1"/>
    </source>
</evidence>
<dbReference type="InterPro" id="IPR036635">
    <property type="entry name" value="MurB_C_sf"/>
</dbReference>
<dbReference type="NCBIfam" id="NF010478">
    <property type="entry name" value="PRK13903.1"/>
    <property type="match status" value="1"/>
</dbReference>
<dbReference type="GO" id="GO:0008360">
    <property type="term" value="P:regulation of cell shape"/>
    <property type="evidence" value="ECO:0007669"/>
    <property type="project" value="UniProtKB-KW"/>
</dbReference>
<comment type="catalytic activity">
    <reaction evidence="15 16">
        <text>UDP-N-acetyl-alpha-D-muramate + NADP(+) = UDP-N-acetyl-3-O-(1-carboxyvinyl)-alpha-D-glucosamine + NADPH + H(+)</text>
        <dbReference type="Rhea" id="RHEA:12248"/>
        <dbReference type="ChEBI" id="CHEBI:15378"/>
        <dbReference type="ChEBI" id="CHEBI:57783"/>
        <dbReference type="ChEBI" id="CHEBI:58349"/>
        <dbReference type="ChEBI" id="CHEBI:68483"/>
        <dbReference type="ChEBI" id="CHEBI:70757"/>
        <dbReference type="EC" id="1.3.1.98"/>
    </reaction>
</comment>
<name>A0A1F6CGY9_9BACT</name>
<keyword evidence="9 16" id="KW-0521">NADP</keyword>
<dbReference type="GO" id="GO:0008762">
    <property type="term" value="F:UDP-N-acetylmuramate dehydrogenase activity"/>
    <property type="evidence" value="ECO:0007669"/>
    <property type="project" value="UniProtKB-UniRule"/>
</dbReference>
<dbReference type="InterPro" id="IPR006094">
    <property type="entry name" value="Oxid_FAD_bind_N"/>
</dbReference>
<dbReference type="PANTHER" id="PTHR21071:SF4">
    <property type="entry name" value="UDP-N-ACETYLENOLPYRUVOYLGLUCOSAMINE REDUCTASE"/>
    <property type="match status" value="1"/>
</dbReference>
<evidence type="ECO:0000256" key="8">
    <source>
        <dbReference type="ARBA" id="ARBA00022827"/>
    </source>
</evidence>
<dbReference type="InterPro" id="IPR036318">
    <property type="entry name" value="FAD-bd_PCMH-like_sf"/>
</dbReference>
<comment type="similarity">
    <text evidence="16">Belongs to the MurB family.</text>
</comment>
<feature type="active site" evidence="16">
    <location>
        <position position="344"/>
    </location>
</feature>
<evidence type="ECO:0000256" key="12">
    <source>
        <dbReference type="ARBA" id="ARBA00023002"/>
    </source>
</evidence>
<keyword evidence="12 16" id="KW-0560">Oxidoreductase</keyword>
<evidence type="ECO:0000256" key="14">
    <source>
        <dbReference type="ARBA" id="ARBA00023316"/>
    </source>
</evidence>
<keyword evidence="6 16" id="KW-0132">Cell division</keyword>
<evidence type="ECO:0000259" key="17">
    <source>
        <dbReference type="PROSITE" id="PS51387"/>
    </source>
</evidence>
<dbReference type="SUPFAM" id="SSF56176">
    <property type="entry name" value="FAD-binding/transporter-associated domain-like"/>
    <property type="match status" value="1"/>
</dbReference>
<keyword evidence="10 16" id="KW-0133">Cell shape</keyword>
<evidence type="ECO:0000256" key="10">
    <source>
        <dbReference type="ARBA" id="ARBA00022960"/>
    </source>
</evidence>
<dbReference type="GO" id="GO:0009252">
    <property type="term" value="P:peptidoglycan biosynthetic process"/>
    <property type="evidence" value="ECO:0007669"/>
    <property type="project" value="UniProtKB-UniRule"/>
</dbReference>
<dbReference type="InterPro" id="IPR016166">
    <property type="entry name" value="FAD-bd_PCMH"/>
</dbReference>
<feature type="active site" description="Proton donor" evidence="16">
    <location>
        <position position="237"/>
    </location>
</feature>
<evidence type="ECO:0000256" key="11">
    <source>
        <dbReference type="ARBA" id="ARBA00022984"/>
    </source>
</evidence>
<dbReference type="InterPro" id="IPR016167">
    <property type="entry name" value="FAD-bd_PCMH_sub1"/>
</dbReference>
<evidence type="ECO:0000256" key="13">
    <source>
        <dbReference type="ARBA" id="ARBA00023306"/>
    </source>
</evidence>
<keyword evidence="11 16" id="KW-0573">Peptidoglycan synthesis</keyword>
<dbReference type="Pfam" id="PF02873">
    <property type="entry name" value="MurB_C"/>
    <property type="match status" value="1"/>
</dbReference>
<evidence type="ECO:0000256" key="5">
    <source>
        <dbReference type="ARBA" id="ARBA00022490"/>
    </source>
</evidence>
<evidence type="ECO:0000256" key="15">
    <source>
        <dbReference type="ARBA" id="ARBA00048914"/>
    </source>
</evidence>
<evidence type="ECO:0000256" key="7">
    <source>
        <dbReference type="ARBA" id="ARBA00022630"/>
    </source>
</evidence>
<dbReference type="EMBL" id="MFKU01000016">
    <property type="protein sequence ID" value="OGG48230.1"/>
    <property type="molecule type" value="Genomic_DNA"/>
</dbReference>
<dbReference type="Proteomes" id="UP000178815">
    <property type="component" value="Unassembled WGS sequence"/>
</dbReference>
<keyword evidence="8 16" id="KW-0274">FAD</keyword>
<dbReference type="PROSITE" id="PS51387">
    <property type="entry name" value="FAD_PCMH"/>
    <property type="match status" value="1"/>
</dbReference>
<dbReference type="Gene3D" id="3.90.78.10">
    <property type="entry name" value="UDP-N-acetylenolpyruvoylglucosamine reductase, C-terminal domain"/>
    <property type="match status" value="1"/>
</dbReference>
<proteinExistence type="inferred from homology"/>
<dbReference type="Pfam" id="PF01565">
    <property type="entry name" value="FAD_binding_4"/>
    <property type="match status" value="1"/>
</dbReference>
<dbReference type="HAMAP" id="MF_00037">
    <property type="entry name" value="MurB"/>
    <property type="match status" value="1"/>
</dbReference>
<protein>
    <recommendedName>
        <fullName evidence="16">UDP-N-acetylenolpyruvoylglucosamine reductase</fullName>
        <ecNumber evidence="16">1.3.1.98</ecNumber>
    </recommendedName>
    <alternativeName>
        <fullName evidence="16">UDP-N-acetylmuramate dehydrogenase</fullName>
    </alternativeName>
</protein>
<evidence type="ECO:0000256" key="1">
    <source>
        <dbReference type="ARBA" id="ARBA00001974"/>
    </source>
</evidence>
<dbReference type="Gene3D" id="3.30.43.10">
    <property type="entry name" value="Uridine Diphospho-n-acetylenolpyruvylglucosamine Reductase, domain 2"/>
    <property type="match status" value="1"/>
</dbReference>
<dbReference type="STRING" id="1798481.A2678_01445"/>
<evidence type="ECO:0000256" key="9">
    <source>
        <dbReference type="ARBA" id="ARBA00022857"/>
    </source>
</evidence>